<comment type="similarity">
    <text evidence="1">Belongs to the isochorismatase family.</text>
</comment>
<dbReference type="GO" id="GO:0051213">
    <property type="term" value="F:dioxygenase activity"/>
    <property type="evidence" value="ECO:0007669"/>
    <property type="project" value="InterPro"/>
</dbReference>
<dbReference type="InterPro" id="IPR005123">
    <property type="entry name" value="Oxoglu/Fe-dep_dioxygenase_dom"/>
</dbReference>
<name>A0A6A5Q7V5_AMPQU</name>
<evidence type="ECO:0000256" key="2">
    <source>
        <dbReference type="SAM" id="MobiDB-lite"/>
    </source>
</evidence>
<dbReference type="InterPro" id="IPR032854">
    <property type="entry name" value="ALKBH3"/>
</dbReference>
<dbReference type="InterPro" id="IPR027450">
    <property type="entry name" value="AlkB-like"/>
</dbReference>
<dbReference type="InterPro" id="IPR036590">
    <property type="entry name" value="SRAP-like"/>
</dbReference>
<dbReference type="Proteomes" id="UP000800096">
    <property type="component" value="Unassembled WGS sequence"/>
</dbReference>
<feature type="region of interest" description="Disordered" evidence="2">
    <location>
        <begin position="811"/>
        <end position="879"/>
    </location>
</feature>
<reference evidence="4" key="1">
    <citation type="journal article" date="2020" name="Stud. Mycol.">
        <title>101 Dothideomycetes genomes: a test case for predicting lifestyles and emergence of pathogens.</title>
        <authorList>
            <person name="Haridas S."/>
            <person name="Albert R."/>
            <person name="Binder M."/>
            <person name="Bloem J."/>
            <person name="Labutti K."/>
            <person name="Salamov A."/>
            <person name="Andreopoulos B."/>
            <person name="Baker S."/>
            <person name="Barry K."/>
            <person name="Bills G."/>
            <person name="Bluhm B."/>
            <person name="Cannon C."/>
            <person name="Castanera R."/>
            <person name="Culley D."/>
            <person name="Daum C."/>
            <person name="Ezra D."/>
            <person name="Gonzalez J."/>
            <person name="Henrissat B."/>
            <person name="Kuo A."/>
            <person name="Liang C."/>
            <person name="Lipzen A."/>
            <person name="Lutzoni F."/>
            <person name="Magnuson J."/>
            <person name="Mondo S."/>
            <person name="Nolan M."/>
            <person name="Ohm R."/>
            <person name="Pangilinan J."/>
            <person name="Park H.-J."/>
            <person name="Ramirez L."/>
            <person name="Alfaro M."/>
            <person name="Sun H."/>
            <person name="Tritt A."/>
            <person name="Yoshinaga Y."/>
            <person name="Zwiers L.-H."/>
            <person name="Turgeon B."/>
            <person name="Goodwin S."/>
            <person name="Spatafora J."/>
            <person name="Crous P."/>
            <person name="Grigoriev I."/>
        </authorList>
    </citation>
    <scope>NUCLEOTIDE SEQUENCE</scope>
    <source>
        <strain evidence="4">HMLAC05119</strain>
    </source>
</reference>
<feature type="compositionally biased region" description="Polar residues" evidence="2">
    <location>
        <begin position="955"/>
        <end position="970"/>
    </location>
</feature>
<dbReference type="SUPFAM" id="SSF52499">
    <property type="entry name" value="Isochorismatase-like hydrolases"/>
    <property type="match status" value="1"/>
</dbReference>
<evidence type="ECO:0000256" key="1">
    <source>
        <dbReference type="ARBA" id="ARBA00006336"/>
    </source>
</evidence>
<dbReference type="OrthoDB" id="445341at2759"/>
<accession>A0A6A5Q7V5</accession>
<dbReference type="Pfam" id="PF02586">
    <property type="entry name" value="SRAP"/>
    <property type="match status" value="1"/>
</dbReference>
<feature type="compositionally biased region" description="Basic and acidic residues" evidence="2">
    <location>
        <begin position="1158"/>
        <end position="1173"/>
    </location>
</feature>
<evidence type="ECO:0000313" key="4">
    <source>
        <dbReference type="EMBL" id="KAF1911502.1"/>
    </source>
</evidence>
<dbReference type="Gene3D" id="2.60.120.590">
    <property type="entry name" value="Alpha-ketoglutarate-dependent dioxygenase AlkB-like"/>
    <property type="match status" value="1"/>
</dbReference>
<feature type="region of interest" description="Disordered" evidence="2">
    <location>
        <begin position="502"/>
        <end position="524"/>
    </location>
</feature>
<dbReference type="GO" id="GO:0006307">
    <property type="term" value="P:DNA alkylation repair"/>
    <property type="evidence" value="ECO:0007669"/>
    <property type="project" value="InterPro"/>
</dbReference>
<dbReference type="SUPFAM" id="SSF47616">
    <property type="entry name" value="GST C-terminal domain-like"/>
    <property type="match status" value="1"/>
</dbReference>
<feature type="compositionally biased region" description="Acidic residues" evidence="2">
    <location>
        <begin position="502"/>
        <end position="512"/>
    </location>
</feature>
<organism evidence="4 5">
    <name type="scientific">Ampelomyces quisqualis</name>
    <name type="common">Powdery mildew agent</name>
    <dbReference type="NCBI Taxonomy" id="50730"/>
    <lineage>
        <taxon>Eukaryota</taxon>
        <taxon>Fungi</taxon>
        <taxon>Dikarya</taxon>
        <taxon>Ascomycota</taxon>
        <taxon>Pezizomycotina</taxon>
        <taxon>Dothideomycetes</taxon>
        <taxon>Pleosporomycetidae</taxon>
        <taxon>Pleosporales</taxon>
        <taxon>Pleosporineae</taxon>
        <taxon>Phaeosphaeriaceae</taxon>
        <taxon>Ampelomyces</taxon>
    </lineage>
</organism>
<feature type="compositionally biased region" description="Basic and acidic residues" evidence="2">
    <location>
        <begin position="513"/>
        <end position="523"/>
    </location>
</feature>
<dbReference type="CDD" id="cd00431">
    <property type="entry name" value="cysteine_hydrolases"/>
    <property type="match status" value="1"/>
</dbReference>
<dbReference type="EMBL" id="ML979144">
    <property type="protein sequence ID" value="KAF1911502.1"/>
    <property type="molecule type" value="Genomic_DNA"/>
</dbReference>
<feature type="compositionally biased region" description="Basic and acidic residues" evidence="2">
    <location>
        <begin position="301"/>
        <end position="310"/>
    </location>
</feature>
<feature type="region of interest" description="Disordered" evidence="2">
    <location>
        <begin position="723"/>
        <end position="742"/>
    </location>
</feature>
<dbReference type="Gene3D" id="3.90.1680.10">
    <property type="entry name" value="SOS response associated peptidase-like"/>
    <property type="match status" value="1"/>
</dbReference>
<dbReference type="InterPro" id="IPR036282">
    <property type="entry name" value="Glutathione-S-Trfase_C_sf"/>
</dbReference>
<feature type="compositionally biased region" description="Low complexity" evidence="2">
    <location>
        <begin position="354"/>
        <end position="370"/>
    </location>
</feature>
<feature type="compositionally biased region" description="Basic residues" evidence="2">
    <location>
        <begin position="811"/>
        <end position="821"/>
    </location>
</feature>
<evidence type="ECO:0000313" key="5">
    <source>
        <dbReference type="Proteomes" id="UP000800096"/>
    </source>
</evidence>
<dbReference type="PROSITE" id="PS51471">
    <property type="entry name" value="FE2OG_OXY"/>
    <property type="match status" value="1"/>
</dbReference>
<keyword evidence="5" id="KW-1185">Reference proteome</keyword>
<proteinExistence type="inferred from homology"/>
<feature type="compositionally biased region" description="Polar residues" evidence="2">
    <location>
        <begin position="334"/>
        <end position="344"/>
    </location>
</feature>
<dbReference type="InterPro" id="IPR036380">
    <property type="entry name" value="Isochorismatase-like_sf"/>
</dbReference>
<dbReference type="GO" id="GO:0003697">
    <property type="term" value="F:single-stranded DNA binding"/>
    <property type="evidence" value="ECO:0007669"/>
    <property type="project" value="InterPro"/>
</dbReference>
<dbReference type="SUPFAM" id="SSF143081">
    <property type="entry name" value="BB1717-like"/>
    <property type="match status" value="1"/>
</dbReference>
<dbReference type="Gene3D" id="3.40.50.850">
    <property type="entry name" value="Isochorismatase-like"/>
    <property type="match status" value="1"/>
</dbReference>
<feature type="region of interest" description="Disordered" evidence="2">
    <location>
        <begin position="688"/>
        <end position="712"/>
    </location>
</feature>
<feature type="compositionally biased region" description="Low complexity" evidence="2">
    <location>
        <begin position="727"/>
        <end position="738"/>
    </location>
</feature>
<feature type="domain" description="Fe2OG dioxygenase" evidence="3">
    <location>
        <begin position="1107"/>
        <end position="1231"/>
    </location>
</feature>
<evidence type="ECO:0000259" key="3">
    <source>
        <dbReference type="PROSITE" id="PS51471"/>
    </source>
</evidence>
<gene>
    <name evidence="4" type="ORF">BDU57DRAFT_598793</name>
</gene>
<feature type="compositionally biased region" description="Basic and acidic residues" evidence="2">
    <location>
        <begin position="913"/>
        <end position="930"/>
    </location>
</feature>
<dbReference type="InterPro" id="IPR003738">
    <property type="entry name" value="SRAP"/>
</dbReference>
<dbReference type="SUPFAM" id="SSF51197">
    <property type="entry name" value="Clavaminate synthase-like"/>
    <property type="match status" value="1"/>
</dbReference>
<feature type="region of interest" description="Disordered" evidence="2">
    <location>
        <begin position="1150"/>
        <end position="1174"/>
    </location>
</feature>
<dbReference type="Pfam" id="PF13532">
    <property type="entry name" value="2OG-FeII_Oxy_2"/>
    <property type="match status" value="1"/>
</dbReference>
<dbReference type="PANTHER" id="PTHR31212">
    <property type="entry name" value="ALPHA-KETOGLUTARATE-DEPENDENT DIOXYGENASE ALKB HOMOLOG 3"/>
    <property type="match status" value="1"/>
</dbReference>
<feature type="region of interest" description="Disordered" evidence="2">
    <location>
        <begin position="955"/>
        <end position="974"/>
    </location>
</feature>
<dbReference type="GO" id="GO:0106300">
    <property type="term" value="P:protein-DNA covalent cross-linking repair"/>
    <property type="evidence" value="ECO:0007669"/>
    <property type="project" value="InterPro"/>
</dbReference>
<dbReference type="Pfam" id="PF00857">
    <property type="entry name" value="Isochorismatase"/>
    <property type="match status" value="2"/>
</dbReference>
<feature type="region of interest" description="Disordered" evidence="2">
    <location>
        <begin position="892"/>
        <end position="945"/>
    </location>
</feature>
<protein>
    <recommendedName>
        <fullName evidence="3">Fe2OG dioxygenase domain-containing protein</fullName>
    </recommendedName>
</protein>
<dbReference type="InterPro" id="IPR000868">
    <property type="entry name" value="Isochorismatase-like_dom"/>
</dbReference>
<dbReference type="InterPro" id="IPR037151">
    <property type="entry name" value="AlkB-like_sf"/>
</dbReference>
<sequence>MCGRYALSLPPSHVRRQLEHAHMPVADAPRDDEVRPSYNFAPGYHGLVYRAHAEAAAGDTSYRLQSMQWGLVPFWTKRSPDYASKLKTINCRDDSLTHDRGMWTPMKKTQRCIVVAQGFYEWLHKGSQKLPHFTKRRDGQLMCFAGLWDMVQFDGASDKLYTYAIITTASNTQLKFLHDRMPVILDNGSDALRTWLDPSRSEWTTELQSLLQPYHGELDCYPVTQDVGKVGNNSPSFLVPIDSAHNKSNIANFFGTPRGHGQVEHDVNETRATTNRLEGTEDNAPLPLPAVSEPLTSDMPKAIKRERNEAEQDSDTADGGPPGKMRKPAPCASPTKTASASPTKTPAKKQATRSATSNGSAAKTSKASGSQKITSFFRSNDCGVAAPRYHLLASQTRHPAATMAAKMSSLMDLLSQNQPHFKTHQALLVIGMQNDFIQPDGRLPVSTDNGYLDRIQALIPKFRKLNGNVIWVQTLYEEDRIANDANAGEGDAMVVGGLVDGDESSTEGGIEEEPTKDLAPEKAKSKHKQRALDILKRVSARRKTLPREVAKATVELDDELFLMKSEKKMPACVPDTHGAQFADVIAMQFELPADSVIKTTNYSAFQGTPLLMTLRARLVTELFICGCITNVSVLATVIDAARHGVKINVIEDCLGYRKQSRHEVSLKRMDEFFDAYLVSSTEILAREPVASAEKSSTSPGSMRKGSKGEKPLEAMVGRLSLNDAEARPSSRPSSIRSPTRVLTGGQRKLSLVSVAESRKELSASPAIQQAAESTDKEFADNLVRGAIIPGAGDGAQNGEKVETKLVTKKIRMRSSKARKKKTQTEEDVPHVATKAADEPLDATNSLAEAPIDAPQPKPSTPTAIAAPKPPPEQEKRRGSLLSRAESVLNLRDKMTKQQSLTPVAPQPVLSGKAEVKEKEKDRDSWSDRMRMSLSRAPKSDSASESKIRLSYISTKAPSTPSGISEPTVNATPAPDPVATVTINESKSNKSKLQSLANLPVLGPGDNIGEGDSSIIHDFFPPDFTHPTEPAMPLRDVVFTQLYNEVSWQKMLHQTGEVPRLVCCQGEFGDDGSMPVYRHPSDQTLPLLHFSPKVQVVRKQAEMIVGHPLNHVLIQLYRSGEDYISEHSDKTLDIVRGSSIVNISFGAQRTMRLRTKPSSKSEKDSQPSDGDGKSRITQRIHLPHNSLFTLGPSTNALWLHGIQPDKRLPMERSSAELAYNGMRISLTFRHIGTFLDARSSVIWGQGATAKSQRDAADIINGAGDESQNVIRAFSTENRSARDFDWESVYGTGFDVLHLNASPPDMPMLFASHNHIETRQIQLALCEAKIEHVFIDPPALDPSFEIDRKVMLRDTDAHHTQVELSTSISFYLDRWYPFSAASHDDKNITAKTCNVILLAAGVLKAYHNMHVPGYAAEFAQLLAVLEDTASQEPGPFIAGRKFSMADCYGVGWLG</sequence>
<dbReference type="PANTHER" id="PTHR31212:SF5">
    <property type="entry name" value="ISOCHORISMATASE FAMILY PROTEIN FAMILY (AFU_ORTHOLOGUE AFUA_3G14500)"/>
    <property type="match status" value="1"/>
</dbReference>
<feature type="region of interest" description="Disordered" evidence="2">
    <location>
        <begin position="275"/>
        <end position="370"/>
    </location>
</feature>